<feature type="binding site" evidence="2">
    <location>
        <position position="176"/>
    </location>
    <ligand>
        <name>Mn(2+)</name>
        <dbReference type="ChEBI" id="CHEBI:29035"/>
        <label>2</label>
    </ligand>
</feature>
<dbReference type="GO" id="GO:0016805">
    <property type="term" value="F:dipeptidase activity"/>
    <property type="evidence" value="ECO:0007669"/>
    <property type="project" value="TreeGrafter"/>
</dbReference>
<evidence type="ECO:0000313" key="5">
    <source>
        <dbReference type="Proteomes" id="UP000464053"/>
    </source>
</evidence>
<dbReference type="PANTHER" id="PTHR30575">
    <property type="entry name" value="PEPTIDASE M20"/>
    <property type="match status" value="1"/>
</dbReference>
<dbReference type="KEGG" id="mint:C7M51_04160"/>
<dbReference type="RefSeq" id="WP_160623371.1">
    <property type="nucleotide sequence ID" value="NZ_CP028271.1"/>
</dbReference>
<evidence type="ECO:0000259" key="3">
    <source>
        <dbReference type="Pfam" id="PF07687"/>
    </source>
</evidence>
<organism evidence="4 5">
    <name type="scientific">Mixta intestinalis</name>
    <dbReference type="NCBI Taxonomy" id="1615494"/>
    <lineage>
        <taxon>Bacteria</taxon>
        <taxon>Pseudomonadati</taxon>
        <taxon>Pseudomonadota</taxon>
        <taxon>Gammaproteobacteria</taxon>
        <taxon>Enterobacterales</taxon>
        <taxon>Erwiniaceae</taxon>
        <taxon>Mixta</taxon>
    </lineage>
</organism>
<reference evidence="4 5" key="1">
    <citation type="submission" date="2018-03" db="EMBL/GenBank/DDBJ databases">
        <title>Pantoea intestinalis SRCM103226 isolated form the mealworm.</title>
        <authorList>
            <person name="Jeong D.-Y."/>
            <person name="Kim J.W."/>
        </authorList>
    </citation>
    <scope>NUCLEOTIDE SEQUENCE [LARGE SCALE GENOMIC DNA]</scope>
    <source>
        <strain evidence="4 5">SRCM103226</strain>
    </source>
</reference>
<dbReference type="AlphaFoldDB" id="A0A6P1Q5W5"/>
<evidence type="ECO:0000256" key="2">
    <source>
        <dbReference type="PIRSR" id="PIRSR005962-1"/>
    </source>
</evidence>
<dbReference type="SUPFAM" id="SSF55031">
    <property type="entry name" value="Bacterial exopeptidase dimerisation domain"/>
    <property type="match status" value="1"/>
</dbReference>
<proteinExistence type="predicted"/>
<feature type="binding site" evidence="2">
    <location>
        <position position="394"/>
    </location>
    <ligand>
        <name>Mn(2+)</name>
        <dbReference type="ChEBI" id="CHEBI:29035"/>
        <label>2</label>
    </ligand>
</feature>
<dbReference type="PANTHER" id="PTHR30575:SF3">
    <property type="entry name" value="PEPTIDASE M20 DIMERISATION DOMAIN-CONTAINING PROTEIN"/>
    <property type="match status" value="1"/>
</dbReference>
<dbReference type="Gene3D" id="3.30.70.360">
    <property type="match status" value="1"/>
</dbReference>
<dbReference type="SUPFAM" id="SSF53187">
    <property type="entry name" value="Zn-dependent exopeptidases"/>
    <property type="match status" value="1"/>
</dbReference>
<dbReference type="GO" id="GO:0046872">
    <property type="term" value="F:metal ion binding"/>
    <property type="evidence" value="ECO:0007669"/>
    <property type="project" value="UniProtKB-KW"/>
</dbReference>
<dbReference type="InterPro" id="IPR036264">
    <property type="entry name" value="Bact_exopeptidase_dim_dom"/>
</dbReference>
<dbReference type="EC" id="3.5.1.-" evidence="4"/>
<dbReference type="EMBL" id="CP028271">
    <property type="protein sequence ID" value="QHM73802.1"/>
    <property type="molecule type" value="Genomic_DNA"/>
</dbReference>
<feature type="binding site" evidence="2">
    <location>
        <position position="142"/>
    </location>
    <ligand>
        <name>Mn(2+)</name>
        <dbReference type="ChEBI" id="CHEBI:29035"/>
        <label>2</label>
    </ligand>
</feature>
<sequence>MKSVDAQKLIEWRRTFHQFPEPGWEEFVTTGTLISLLRDMGLEVKTGPAMIRRESILGRNEAQVARAIENARQYGISSALLNEMDGLTGCMALLDSGKPGPTFGFRFDIDCVYVQESSEACHFPQQQGFQSRRPGLMHACGHDGHTAIGLGVAAWLVANRDALCGKYKLIFQPAEEGVRGARPVSDSGVLDDVDYFMALHLGCNLKKGEVLLDPQDFLCTTKLDIYFNGEPAHAGADPEKGHNALAGACLAASQILAAPRHSAGMSRVNVGVLRAGEGRNVIPASAEMQIEVRGQTAAITEYLVDYVDRCVQGAALVHQLSASIEKTGEAVDFRNDRQMIDMMQQVIDKHEELSSVSACMGGSEDASLMVRRVQQHGGKALYFIVGADQPAGHHKAEFDIAEEALSVGLMLFTEGVQSILAAETRSGCVAEQ</sequence>
<dbReference type="GO" id="GO:0005737">
    <property type="term" value="C:cytoplasm"/>
    <property type="evidence" value="ECO:0007669"/>
    <property type="project" value="TreeGrafter"/>
</dbReference>
<dbReference type="NCBIfam" id="TIGR01891">
    <property type="entry name" value="amidohydrolases"/>
    <property type="match status" value="1"/>
</dbReference>
<dbReference type="GO" id="GO:0046657">
    <property type="term" value="P:folic acid catabolic process"/>
    <property type="evidence" value="ECO:0007669"/>
    <property type="project" value="TreeGrafter"/>
</dbReference>
<keyword evidence="2" id="KW-0464">Manganese</keyword>
<feature type="binding site" evidence="2">
    <location>
        <position position="200"/>
    </location>
    <ligand>
        <name>Mn(2+)</name>
        <dbReference type="ChEBI" id="CHEBI:29035"/>
        <label>2</label>
    </ligand>
</feature>
<dbReference type="GO" id="GO:0071713">
    <property type="term" value="F:para-aminobenzoyl-glutamate hydrolase activity"/>
    <property type="evidence" value="ECO:0007669"/>
    <property type="project" value="TreeGrafter"/>
</dbReference>
<dbReference type="InterPro" id="IPR017439">
    <property type="entry name" value="Amidohydrolase"/>
</dbReference>
<feature type="binding site" evidence="2">
    <location>
        <position position="140"/>
    </location>
    <ligand>
        <name>Mn(2+)</name>
        <dbReference type="ChEBI" id="CHEBI:29035"/>
        <label>2</label>
    </ligand>
</feature>
<dbReference type="PIRSF" id="PIRSF005962">
    <property type="entry name" value="Pept_M20D_amidohydro"/>
    <property type="match status" value="1"/>
</dbReference>
<evidence type="ECO:0000256" key="1">
    <source>
        <dbReference type="ARBA" id="ARBA00022801"/>
    </source>
</evidence>
<keyword evidence="2" id="KW-0479">Metal-binding</keyword>
<accession>A0A6P1Q5W5</accession>
<dbReference type="Pfam" id="PF01546">
    <property type="entry name" value="Peptidase_M20"/>
    <property type="match status" value="1"/>
</dbReference>
<dbReference type="Gene3D" id="3.40.630.10">
    <property type="entry name" value="Zn peptidases"/>
    <property type="match status" value="2"/>
</dbReference>
<name>A0A6P1Q5W5_9GAMM</name>
<feature type="domain" description="Peptidase M20 dimerisation" evidence="3">
    <location>
        <begin position="224"/>
        <end position="305"/>
    </location>
</feature>
<keyword evidence="5" id="KW-1185">Reference proteome</keyword>
<dbReference type="Pfam" id="PF07687">
    <property type="entry name" value="M20_dimer"/>
    <property type="match status" value="1"/>
</dbReference>
<dbReference type="OrthoDB" id="9777385at2"/>
<keyword evidence="1 4" id="KW-0378">Hydrolase</keyword>
<dbReference type="InterPro" id="IPR052030">
    <property type="entry name" value="Peptidase_M20/M20A_hydrolases"/>
</dbReference>
<comment type="cofactor">
    <cofactor evidence="2">
        <name>Mn(2+)</name>
        <dbReference type="ChEBI" id="CHEBI:29035"/>
    </cofactor>
    <text evidence="2">The Mn(2+) ion enhances activity.</text>
</comment>
<dbReference type="Proteomes" id="UP000464053">
    <property type="component" value="Chromosome"/>
</dbReference>
<dbReference type="InterPro" id="IPR011650">
    <property type="entry name" value="Peptidase_M20_dimer"/>
</dbReference>
<dbReference type="InterPro" id="IPR002933">
    <property type="entry name" value="Peptidase_M20"/>
</dbReference>
<protein>
    <submittedName>
        <fullName evidence="4">Indole-3-acetyl-aspartic acid hydrolase</fullName>
        <ecNumber evidence="4">3.5.1.-</ecNumber>
    </submittedName>
</protein>
<gene>
    <name evidence="4" type="primary">iaaH</name>
    <name evidence="4" type="ORF">C7M51_04160</name>
</gene>
<evidence type="ECO:0000313" key="4">
    <source>
        <dbReference type="EMBL" id="QHM73802.1"/>
    </source>
</evidence>